<keyword evidence="1" id="KW-0812">Transmembrane</keyword>
<dbReference type="Proteomes" id="UP000620124">
    <property type="component" value="Unassembled WGS sequence"/>
</dbReference>
<keyword evidence="4" id="KW-1185">Reference proteome</keyword>
<gene>
    <name evidence="3" type="ORF">MVEN_00467100</name>
</gene>
<reference evidence="3" key="1">
    <citation type="submission" date="2020-05" db="EMBL/GenBank/DDBJ databases">
        <title>Mycena genomes resolve the evolution of fungal bioluminescence.</title>
        <authorList>
            <person name="Tsai I.J."/>
        </authorList>
    </citation>
    <scope>NUCLEOTIDE SEQUENCE</scope>
    <source>
        <strain evidence="3">CCC161011</strain>
    </source>
</reference>
<name>A0A8H7D889_9AGAR</name>
<dbReference type="AlphaFoldDB" id="A0A8H7D889"/>
<evidence type="ECO:0000256" key="2">
    <source>
        <dbReference type="SAM" id="SignalP"/>
    </source>
</evidence>
<comment type="caution">
    <text evidence="3">The sequence shown here is derived from an EMBL/GenBank/DDBJ whole genome shotgun (WGS) entry which is preliminary data.</text>
</comment>
<accession>A0A8H7D889</accession>
<keyword evidence="2" id="KW-0732">Signal</keyword>
<feature type="chain" id="PRO_5034610334" evidence="2">
    <location>
        <begin position="27"/>
        <end position="187"/>
    </location>
</feature>
<evidence type="ECO:0000313" key="4">
    <source>
        <dbReference type="Proteomes" id="UP000620124"/>
    </source>
</evidence>
<feature type="signal peptide" evidence="2">
    <location>
        <begin position="1"/>
        <end position="26"/>
    </location>
</feature>
<keyword evidence="1" id="KW-0472">Membrane</keyword>
<protein>
    <submittedName>
        <fullName evidence="3">Uncharacterized protein</fullName>
    </submittedName>
</protein>
<feature type="transmembrane region" description="Helical" evidence="1">
    <location>
        <begin position="149"/>
        <end position="170"/>
    </location>
</feature>
<dbReference type="EMBL" id="JACAZI010000003">
    <property type="protein sequence ID" value="KAF7365919.1"/>
    <property type="molecule type" value="Genomic_DNA"/>
</dbReference>
<organism evidence="3 4">
    <name type="scientific">Mycena venus</name>
    <dbReference type="NCBI Taxonomy" id="2733690"/>
    <lineage>
        <taxon>Eukaryota</taxon>
        <taxon>Fungi</taxon>
        <taxon>Dikarya</taxon>
        <taxon>Basidiomycota</taxon>
        <taxon>Agaricomycotina</taxon>
        <taxon>Agaricomycetes</taxon>
        <taxon>Agaricomycetidae</taxon>
        <taxon>Agaricales</taxon>
        <taxon>Marasmiineae</taxon>
        <taxon>Mycenaceae</taxon>
        <taxon>Mycena</taxon>
    </lineage>
</organism>
<keyword evidence="1" id="KW-1133">Transmembrane helix</keyword>
<dbReference type="OrthoDB" id="3057320at2759"/>
<feature type="transmembrane region" description="Helical" evidence="1">
    <location>
        <begin position="120"/>
        <end position="143"/>
    </location>
</feature>
<sequence length="187" mass="18617">MFFSKLAAVSALAFAAFSAAAPTTSSDQVTVILTQLKSNVNEPCTFLAATNANTAQSDIVSHITQLTTHINTACGQVNAMGSAPIEDIPLGALTALLGEIISIVIGALTGLLKCAETIPALLAVVLPLVIAAATALLTLVTAICGKVVGLALIVLVGPVLTLLATATGLLSSLLGGALKCIAGLTTL</sequence>
<evidence type="ECO:0000313" key="3">
    <source>
        <dbReference type="EMBL" id="KAF7365919.1"/>
    </source>
</evidence>
<evidence type="ECO:0000256" key="1">
    <source>
        <dbReference type="SAM" id="Phobius"/>
    </source>
</evidence>
<proteinExistence type="predicted"/>
<feature type="transmembrane region" description="Helical" evidence="1">
    <location>
        <begin position="88"/>
        <end position="108"/>
    </location>
</feature>